<evidence type="ECO:0000313" key="7">
    <source>
        <dbReference type="Proteomes" id="UP001499987"/>
    </source>
</evidence>
<dbReference type="PANTHER" id="PTHR43273:SF8">
    <property type="entry name" value="RADICAL SAM DOMAIN PROTEIN"/>
    <property type="match status" value="1"/>
</dbReference>
<evidence type="ECO:0000313" key="6">
    <source>
        <dbReference type="EMBL" id="GAA1107237.1"/>
    </source>
</evidence>
<evidence type="ECO:0000259" key="5">
    <source>
        <dbReference type="PROSITE" id="PS51918"/>
    </source>
</evidence>
<dbReference type="SFLD" id="SFLDS00029">
    <property type="entry name" value="Radical_SAM"/>
    <property type="match status" value="1"/>
</dbReference>
<sequence length="786" mass="84011">MHRPPAPFRQFVLKVHSRCDLACDHCYVYTHADSGWRRQPTVMPDDVLRRTSHRIAEHAVRHRLRTVHVVLHGGEPLLAGPARLRRVCEELRNALPPGCGLDLRIHTNGMLLDEEFCALFDQLGVGVGLSVDGDRTANDRHRRYADGRSSHTGVLAAIALLRRPRFRHLYTGLLCTVDVANDPVAVFDALAELEPPSCDFLLPHATWDSPPAGDGSATPYADWMLTVHDRWEAAGRPVRIRVFESVRRTLIGQTSRTEAFGLDPADLVVVETDGSIEQADSLKTAFDGAPATGLDVFGHSFDEAAAHPGIALRQAGSGGLCTTCRACPVVHACGGGLYAHRYRTGSGFDNPSVYCADLKELVTGLARRTGAPTVTTREPPPAPVLTDGELDELARGPVGGTTQRRLDAAQLDLTRRLLAGAARVGDTEPWELLTVLDQTAPEAVDAVLRHPYVRAWAVRWLQDGSGAASAVLAAVAAAAAVRAGCDFEIEVAVRRGAVHLPTVGRMVVDGGGRAVVRRDQAGVTVAGIALGDRHRGTALWQPRRRLAGAEGWGPALEDSDPERECHGRAVAQRLGPTALASWTGALRQAWEVIRADLPSTARAVAGGLRTLTPLVPNAGGRQVHAAARHAYGALALPLAADGTTLAARIVRGFRTVTFHGVLDLHALCAPADGVRLPSPWRSVPCPPESLLADAHSALAVVEFWGARAGSGQVAGGGPADTARLRLAVWRTRTCQGLTTLAASQALTPAGRRFTERMQEALEPWLVLPLGPTAEALGRATEVRHGR</sequence>
<evidence type="ECO:0000256" key="3">
    <source>
        <dbReference type="ARBA" id="ARBA00023004"/>
    </source>
</evidence>
<dbReference type="InterPro" id="IPR026335">
    <property type="entry name" value="rSAM_SPASM_FxsB"/>
</dbReference>
<dbReference type="InterPro" id="IPR023867">
    <property type="entry name" value="Sulphatase_maturase_rSAM"/>
</dbReference>
<dbReference type="PANTHER" id="PTHR43273">
    <property type="entry name" value="ANAEROBIC SULFATASE-MATURATING ENZYME HOMOLOG ASLB-RELATED"/>
    <property type="match status" value="1"/>
</dbReference>
<proteinExistence type="predicted"/>
<keyword evidence="1" id="KW-0949">S-adenosyl-L-methionine</keyword>
<keyword evidence="7" id="KW-1185">Reference proteome</keyword>
<evidence type="ECO:0000256" key="2">
    <source>
        <dbReference type="ARBA" id="ARBA00022723"/>
    </source>
</evidence>
<keyword evidence="2" id="KW-0479">Metal-binding</keyword>
<dbReference type="InterPro" id="IPR026337">
    <property type="entry name" value="AKG_HExxH"/>
</dbReference>
<accession>A0ABN1TX95</accession>
<organism evidence="6 7">
    <name type="scientific">Kitasatospora arboriphila</name>
    <dbReference type="NCBI Taxonomy" id="258052"/>
    <lineage>
        <taxon>Bacteria</taxon>
        <taxon>Bacillati</taxon>
        <taxon>Actinomycetota</taxon>
        <taxon>Actinomycetes</taxon>
        <taxon>Kitasatosporales</taxon>
        <taxon>Streptomycetaceae</taxon>
        <taxon>Kitasatospora</taxon>
    </lineage>
</organism>
<name>A0ABN1TX95_9ACTN</name>
<dbReference type="Proteomes" id="UP001499987">
    <property type="component" value="Unassembled WGS sequence"/>
</dbReference>
<dbReference type="NCBIfam" id="TIGR04269">
    <property type="entry name" value="SAM_SPASM_FxsB"/>
    <property type="match status" value="1"/>
</dbReference>
<comment type="caution">
    <text evidence="6">The sequence shown here is derived from an EMBL/GenBank/DDBJ whole genome shotgun (WGS) entry which is preliminary data.</text>
</comment>
<dbReference type="SFLD" id="SFLDG01067">
    <property type="entry name" value="SPASM/twitch_domain_containing"/>
    <property type="match status" value="1"/>
</dbReference>
<evidence type="ECO:0000256" key="4">
    <source>
        <dbReference type="ARBA" id="ARBA00023014"/>
    </source>
</evidence>
<dbReference type="SUPFAM" id="SSF102114">
    <property type="entry name" value="Radical SAM enzymes"/>
    <property type="match status" value="1"/>
</dbReference>
<evidence type="ECO:0000256" key="1">
    <source>
        <dbReference type="ARBA" id="ARBA00022691"/>
    </source>
</evidence>
<dbReference type="RefSeq" id="WP_344626521.1">
    <property type="nucleotide sequence ID" value="NZ_BAAALD010000069.1"/>
</dbReference>
<dbReference type="InterPro" id="IPR007197">
    <property type="entry name" value="rSAM"/>
</dbReference>
<dbReference type="SFLD" id="SFLDG01072">
    <property type="entry name" value="dehydrogenase_like"/>
    <property type="match status" value="1"/>
</dbReference>
<gene>
    <name evidence="6" type="ORF">GCM10009663_56510</name>
</gene>
<dbReference type="NCBIfam" id="TIGR04267">
    <property type="entry name" value="mod_HExxH"/>
    <property type="match status" value="1"/>
</dbReference>
<keyword evidence="3" id="KW-0408">Iron</keyword>
<dbReference type="InterPro" id="IPR013785">
    <property type="entry name" value="Aldolase_TIM"/>
</dbReference>
<dbReference type="InterPro" id="IPR058240">
    <property type="entry name" value="rSAM_sf"/>
</dbReference>
<dbReference type="CDD" id="cd01335">
    <property type="entry name" value="Radical_SAM"/>
    <property type="match status" value="1"/>
</dbReference>
<protein>
    <recommendedName>
        <fullName evidence="5">Radical SAM core domain-containing protein</fullName>
    </recommendedName>
</protein>
<dbReference type="Gene3D" id="3.20.20.70">
    <property type="entry name" value="Aldolase class I"/>
    <property type="match status" value="1"/>
</dbReference>
<dbReference type="SFLD" id="SFLDG01386">
    <property type="entry name" value="main_SPASM_domain-containing"/>
    <property type="match status" value="1"/>
</dbReference>
<reference evidence="6 7" key="1">
    <citation type="journal article" date="2019" name="Int. J. Syst. Evol. Microbiol.">
        <title>The Global Catalogue of Microorganisms (GCM) 10K type strain sequencing project: providing services to taxonomists for standard genome sequencing and annotation.</title>
        <authorList>
            <consortium name="The Broad Institute Genomics Platform"/>
            <consortium name="The Broad Institute Genome Sequencing Center for Infectious Disease"/>
            <person name="Wu L."/>
            <person name="Ma J."/>
        </authorList>
    </citation>
    <scope>NUCLEOTIDE SEQUENCE [LARGE SCALE GENOMIC DNA]</scope>
    <source>
        <strain evidence="6 7">JCM 13002</strain>
    </source>
</reference>
<dbReference type="EMBL" id="BAAALD010000069">
    <property type="protein sequence ID" value="GAA1107237.1"/>
    <property type="molecule type" value="Genomic_DNA"/>
</dbReference>
<dbReference type="PROSITE" id="PS51918">
    <property type="entry name" value="RADICAL_SAM"/>
    <property type="match status" value="1"/>
</dbReference>
<dbReference type="Pfam" id="PF04055">
    <property type="entry name" value="Radical_SAM"/>
    <property type="match status" value="1"/>
</dbReference>
<feature type="domain" description="Radical SAM core" evidence="5">
    <location>
        <begin position="5"/>
        <end position="244"/>
    </location>
</feature>
<keyword evidence="4" id="KW-0411">Iron-sulfur</keyword>